<feature type="compositionally biased region" description="Polar residues" evidence="1">
    <location>
        <begin position="10"/>
        <end position="50"/>
    </location>
</feature>
<dbReference type="EMBL" id="JBJQOH010000003">
    <property type="protein sequence ID" value="KAL3692594.1"/>
    <property type="molecule type" value="Genomic_DNA"/>
</dbReference>
<dbReference type="AlphaFoldDB" id="A0ABD3HQI0"/>
<feature type="compositionally biased region" description="Polar residues" evidence="1">
    <location>
        <begin position="247"/>
        <end position="267"/>
    </location>
</feature>
<evidence type="ECO:0000313" key="2">
    <source>
        <dbReference type="EMBL" id="KAL3692594.1"/>
    </source>
</evidence>
<feature type="region of interest" description="Disordered" evidence="1">
    <location>
        <begin position="132"/>
        <end position="280"/>
    </location>
</feature>
<feature type="region of interest" description="Disordered" evidence="1">
    <location>
        <begin position="81"/>
        <end position="113"/>
    </location>
</feature>
<accession>A0ABD3HQI0</accession>
<feature type="region of interest" description="Disordered" evidence="1">
    <location>
        <begin position="1"/>
        <end position="50"/>
    </location>
</feature>
<sequence length="280" mass="31102">MMVESKLRQVPQSTGWISNSAAPQNIPTPALNIGSTSNTAVDRTPRQQTIQQHQDYANKGKGLMEKDFPPLISNPAGLVRRQLQKEAPKEPPTVLTPAEQRKKHQEHARMARERRDMAWRTATNSLDCTTAERKNTGQAEKDDGFTAAKGPKYTKKPGRIIPVGNRFESLLEDSDEEEEPIPTQPLSVTQDTAEAENRHTRKVSQENLHYTIQEQTATNHQLATSPTDLTGHADMEVAKEKRKWENANKSGKPQGPAVSNHTSTLVGKQQGEVVAQKPPQ</sequence>
<evidence type="ECO:0000313" key="3">
    <source>
        <dbReference type="Proteomes" id="UP001633002"/>
    </source>
</evidence>
<keyword evidence="3" id="KW-1185">Reference proteome</keyword>
<dbReference type="Proteomes" id="UP001633002">
    <property type="component" value="Unassembled WGS sequence"/>
</dbReference>
<organism evidence="2 3">
    <name type="scientific">Riccia sorocarpa</name>
    <dbReference type="NCBI Taxonomy" id="122646"/>
    <lineage>
        <taxon>Eukaryota</taxon>
        <taxon>Viridiplantae</taxon>
        <taxon>Streptophyta</taxon>
        <taxon>Embryophyta</taxon>
        <taxon>Marchantiophyta</taxon>
        <taxon>Marchantiopsida</taxon>
        <taxon>Marchantiidae</taxon>
        <taxon>Marchantiales</taxon>
        <taxon>Ricciaceae</taxon>
        <taxon>Riccia</taxon>
    </lineage>
</organism>
<name>A0ABD3HQI0_9MARC</name>
<feature type="compositionally biased region" description="Basic and acidic residues" evidence="1">
    <location>
        <begin position="132"/>
        <end position="144"/>
    </location>
</feature>
<protein>
    <submittedName>
        <fullName evidence="2">Uncharacterized protein</fullName>
    </submittedName>
</protein>
<reference evidence="2 3" key="1">
    <citation type="submission" date="2024-09" db="EMBL/GenBank/DDBJ databases">
        <title>Chromosome-scale assembly of Riccia sorocarpa.</title>
        <authorList>
            <person name="Paukszto L."/>
        </authorList>
    </citation>
    <scope>NUCLEOTIDE SEQUENCE [LARGE SCALE GENOMIC DNA]</scope>
    <source>
        <strain evidence="2">LP-2024</strain>
        <tissue evidence="2">Aerial parts of the thallus</tissue>
    </source>
</reference>
<feature type="compositionally biased region" description="Polar residues" evidence="1">
    <location>
        <begin position="205"/>
        <end position="228"/>
    </location>
</feature>
<evidence type="ECO:0000256" key="1">
    <source>
        <dbReference type="SAM" id="MobiDB-lite"/>
    </source>
</evidence>
<proteinExistence type="predicted"/>
<feature type="compositionally biased region" description="Acidic residues" evidence="1">
    <location>
        <begin position="170"/>
        <end position="180"/>
    </location>
</feature>
<comment type="caution">
    <text evidence="2">The sequence shown here is derived from an EMBL/GenBank/DDBJ whole genome shotgun (WGS) entry which is preliminary data.</text>
</comment>
<feature type="compositionally biased region" description="Basic and acidic residues" evidence="1">
    <location>
        <begin position="231"/>
        <end position="246"/>
    </location>
</feature>
<gene>
    <name evidence="2" type="ORF">R1sor_006245</name>
</gene>